<protein>
    <submittedName>
        <fullName evidence="1">Uncharacterized protein</fullName>
    </submittedName>
</protein>
<organism evidence="1 3">
    <name type="scientific">Capnocytophaga catalasegens</name>
    <dbReference type="NCBI Taxonomy" id="1004260"/>
    <lineage>
        <taxon>Bacteria</taxon>
        <taxon>Pseudomonadati</taxon>
        <taxon>Bacteroidota</taxon>
        <taxon>Flavobacteriia</taxon>
        <taxon>Flavobacteriales</taxon>
        <taxon>Flavobacteriaceae</taxon>
        <taxon>Capnocytophaga</taxon>
    </lineage>
</organism>
<dbReference type="AlphaFoldDB" id="A0AAV5AZD3"/>
<dbReference type="EMBL" id="BQKB01000041">
    <property type="protein sequence ID" value="GJM53488.1"/>
    <property type="molecule type" value="Genomic_DNA"/>
</dbReference>
<evidence type="ECO:0000313" key="3">
    <source>
        <dbReference type="Proteomes" id="UP001207736"/>
    </source>
</evidence>
<dbReference type="RefSeq" id="WP_264847157.1">
    <property type="nucleotide sequence ID" value="NZ_BPMA01000041.1"/>
</dbReference>
<comment type="caution">
    <text evidence="1">The sequence shown here is derived from an EMBL/GenBank/DDBJ whole genome shotgun (WGS) entry which is preliminary data.</text>
</comment>
<evidence type="ECO:0000313" key="4">
    <source>
        <dbReference type="Proteomes" id="UP001208692"/>
    </source>
</evidence>
<name>A0AAV5AZD3_9FLAO</name>
<evidence type="ECO:0000313" key="2">
    <source>
        <dbReference type="EMBL" id="GJM53488.1"/>
    </source>
</evidence>
<accession>A0AAV5AZD3</accession>
<dbReference type="Proteomes" id="UP001207736">
    <property type="component" value="Unassembled WGS sequence"/>
</dbReference>
<gene>
    <name evidence="1" type="ORF">RCZ15_12300</name>
    <name evidence="2" type="ORF">RCZ16_18040</name>
</gene>
<keyword evidence="4" id="KW-1185">Reference proteome</keyword>
<dbReference type="Proteomes" id="UP001208692">
    <property type="component" value="Unassembled WGS sequence"/>
</dbReference>
<reference evidence="1 4" key="1">
    <citation type="submission" date="2021-11" db="EMBL/GenBank/DDBJ databases">
        <title>Draft genome sequence of Capnocytophaga sp. strain KC07075 isolated from cat oral cavity.</title>
        <authorList>
            <person name="Suzuki M."/>
            <person name="Imaoka K."/>
            <person name="Kimura M."/>
            <person name="Morikawa S."/>
            <person name="Maeda K."/>
        </authorList>
    </citation>
    <scope>NUCLEOTIDE SEQUENCE</scope>
    <source>
        <strain evidence="1">KC07075</strain>
        <strain evidence="2 4">KC07079</strain>
    </source>
</reference>
<proteinExistence type="predicted"/>
<dbReference type="EMBL" id="BQKA01000023">
    <property type="protein sequence ID" value="GJM50257.1"/>
    <property type="molecule type" value="Genomic_DNA"/>
</dbReference>
<sequence>MALKNLAQVTFTTEELEKMDNALQILEEVLKGKTYKLSAEQRRQFGRIAEQNKLFVNKSKELMEQYPQYIPSFLNKNEFDQDYEARIQIENRLIRIQSIAEQLSDTKILLDHDNYSGSITFYQNIKFLYGQNIPGIKTIFDSLKQFFKGGRRKKTDDLSSERTL</sequence>
<evidence type="ECO:0000313" key="1">
    <source>
        <dbReference type="EMBL" id="GJM50257.1"/>
    </source>
</evidence>